<gene>
    <name evidence="13" type="ORF">MCOR_24520</name>
</gene>
<name>A0A6J8C2M2_MYTCO</name>
<dbReference type="PANTHER" id="PTHR43721:SF2">
    <property type="entry name" value="ELONGATION FACTOR TU, MITOCHONDRIAL"/>
    <property type="match status" value="1"/>
</dbReference>
<keyword evidence="6" id="KW-0547">Nucleotide-binding</keyword>
<dbReference type="EC" id="3.6.5.3" evidence="3"/>
<evidence type="ECO:0000256" key="1">
    <source>
        <dbReference type="ARBA" id="ARBA00007249"/>
    </source>
</evidence>
<dbReference type="Gene3D" id="2.40.30.10">
    <property type="entry name" value="Translation factors"/>
    <property type="match status" value="2"/>
</dbReference>
<keyword evidence="10" id="KW-0648">Protein biosynthesis</keyword>
<evidence type="ECO:0000256" key="9">
    <source>
        <dbReference type="ARBA" id="ARBA00022842"/>
    </source>
</evidence>
<dbReference type="FunFam" id="2.40.30.10:FF:000085">
    <property type="entry name" value="Elongation factor Tu"/>
    <property type="match status" value="1"/>
</dbReference>
<sequence length="471" mass="52703">MANVVRKAFLHNIRTLYKQSRIIVASNHPHFLPTTRNYSKKNEEAEGQAKPHCNVGTIGHIDHGKTTLTAAITKVLSEYGKAKYVQFDEIDRAELERKRGITINTCHVGYETDNRHYAHTDCPGHIDYIKNMINGTSQMDGAILVVAASEGTMPQTREHVLLAKQIGIQKLVVFLNKIDLVDDELAELVELEVRELLEEYGYDSENTPVVKGSALKALKGEKSGHDSILKLMEAVDKYIDIPFRDLSKPFILPVEHVFSARGRGTVAVGTLRDGIIKKGQQAQILGEGVTHKTAVSDIEVFKKSVTECQAGDNVGVLMRGIKNGIVTRGMFLCEPNAFSQHDAFEAKIYVLTRAEGGRTKPITDKYMQLLYTNYFTVQSCILVPEESKMIMPGEVVNINMLVRKSMVFEVGTRFTIRELQRTTVTGVVTKLLPRTDIEIIGFNKQNLKTSYVIESGNQVVRSRRLARKSKN</sequence>
<dbReference type="PROSITE" id="PS00301">
    <property type="entry name" value="G_TR_1"/>
    <property type="match status" value="1"/>
</dbReference>
<dbReference type="InterPro" id="IPR009000">
    <property type="entry name" value="Transl_B-barrel_sf"/>
</dbReference>
<dbReference type="SUPFAM" id="SSF50447">
    <property type="entry name" value="Translation proteins"/>
    <property type="match status" value="1"/>
</dbReference>
<keyword evidence="4" id="KW-0963">Cytoplasm</keyword>
<reference evidence="13 14" key="1">
    <citation type="submission" date="2020-06" db="EMBL/GenBank/DDBJ databases">
        <authorList>
            <person name="Li R."/>
            <person name="Bekaert M."/>
        </authorList>
    </citation>
    <scope>NUCLEOTIDE SEQUENCE [LARGE SCALE GENOMIC DNA]</scope>
    <source>
        <strain evidence="14">wild</strain>
    </source>
</reference>
<keyword evidence="9" id="KW-0460">Magnesium</keyword>
<dbReference type="PROSITE" id="PS51722">
    <property type="entry name" value="G_TR_2"/>
    <property type="match status" value="1"/>
</dbReference>
<dbReference type="CDD" id="cd01884">
    <property type="entry name" value="EF_Tu"/>
    <property type="match status" value="1"/>
</dbReference>
<dbReference type="Gene3D" id="3.40.50.300">
    <property type="entry name" value="P-loop containing nucleotide triphosphate hydrolases"/>
    <property type="match status" value="1"/>
</dbReference>
<dbReference type="GO" id="GO:0003746">
    <property type="term" value="F:translation elongation factor activity"/>
    <property type="evidence" value="ECO:0007669"/>
    <property type="project" value="UniProtKB-KW"/>
</dbReference>
<dbReference type="FunFam" id="3.40.50.300:FF:000576">
    <property type="entry name" value="Elongation factor Tu"/>
    <property type="match status" value="1"/>
</dbReference>
<dbReference type="InterPro" id="IPR027417">
    <property type="entry name" value="P-loop_NTPase"/>
</dbReference>
<evidence type="ECO:0000256" key="6">
    <source>
        <dbReference type="ARBA" id="ARBA00022741"/>
    </source>
</evidence>
<dbReference type="Proteomes" id="UP000507470">
    <property type="component" value="Unassembled WGS sequence"/>
</dbReference>
<dbReference type="GO" id="GO:0046872">
    <property type="term" value="F:metal ion binding"/>
    <property type="evidence" value="ECO:0007669"/>
    <property type="project" value="UniProtKB-KW"/>
</dbReference>
<protein>
    <recommendedName>
        <fullName evidence="3">protein-synthesizing GTPase</fullName>
        <ecNumber evidence="3">3.6.5.3</ecNumber>
    </recommendedName>
</protein>
<dbReference type="SUPFAM" id="SSF50465">
    <property type="entry name" value="EF-Tu/eEF-1alpha/eIF2-gamma C-terminal domain"/>
    <property type="match status" value="1"/>
</dbReference>
<evidence type="ECO:0000256" key="5">
    <source>
        <dbReference type="ARBA" id="ARBA00022723"/>
    </source>
</evidence>
<dbReference type="NCBIfam" id="NF009372">
    <property type="entry name" value="PRK12735.1"/>
    <property type="match status" value="1"/>
</dbReference>
<evidence type="ECO:0000256" key="2">
    <source>
        <dbReference type="ARBA" id="ARBA00011245"/>
    </source>
</evidence>
<keyword evidence="8" id="KW-0378">Hydrolase</keyword>
<dbReference type="NCBIfam" id="NF000766">
    <property type="entry name" value="PRK00049.1"/>
    <property type="match status" value="1"/>
</dbReference>
<evidence type="ECO:0000313" key="14">
    <source>
        <dbReference type="Proteomes" id="UP000507470"/>
    </source>
</evidence>
<dbReference type="InterPro" id="IPR000795">
    <property type="entry name" value="T_Tr_GTP-bd_dom"/>
</dbReference>
<dbReference type="GO" id="GO:0005739">
    <property type="term" value="C:mitochondrion"/>
    <property type="evidence" value="ECO:0007669"/>
    <property type="project" value="TreeGrafter"/>
</dbReference>
<dbReference type="NCBIfam" id="NF009373">
    <property type="entry name" value="PRK12736.1"/>
    <property type="match status" value="1"/>
</dbReference>
<dbReference type="InterPro" id="IPR009001">
    <property type="entry name" value="Transl_elong_EF1A/Init_IF2_C"/>
</dbReference>
<evidence type="ECO:0000256" key="4">
    <source>
        <dbReference type="ARBA" id="ARBA00022490"/>
    </source>
</evidence>
<comment type="similarity">
    <text evidence="1">Belongs to the TRAFAC class translation factor GTPase superfamily. Classic translation factor GTPase family. EF-Tu/EF-1A subfamily.</text>
</comment>
<accession>A0A6J8C2M2</accession>
<keyword evidence="7" id="KW-0251">Elongation factor</keyword>
<dbReference type="InterPro" id="IPR050055">
    <property type="entry name" value="EF-Tu_GTPase"/>
</dbReference>
<dbReference type="InterPro" id="IPR005225">
    <property type="entry name" value="Small_GTP-bd"/>
</dbReference>
<evidence type="ECO:0000256" key="8">
    <source>
        <dbReference type="ARBA" id="ARBA00022801"/>
    </source>
</evidence>
<dbReference type="Pfam" id="PF00009">
    <property type="entry name" value="GTP_EFTU"/>
    <property type="match status" value="1"/>
</dbReference>
<keyword evidence="11" id="KW-0342">GTP-binding</keyword>
<evidence type="ECO:0000256" key="7">
    <source>
        <dbReference type="ARBA" id="ARBA00022768"/>
    </source>
</evidence>
<dbReference type="GO" id="GO:0003924">
    <property type="term" value="F:GTPase activity"/>
    <property type="evidence" value="ECO:0007669"/>
    <property type="project" value="InterPro"/>
</dbReference>
<dbReference type="OrthoDB" id="2067at2759"/>
<comment type="subunit">
    <text evidence="2">Monomer.</text>
</comment>
<dbReference type="InterPro" id="IPR004161">
    <property type="entry name" value="EFTu-like_2"/>
</dbReference>
<evidence type="ECO:0000256" key="10">
    <source>
        <dbReference type="ARBA" id="ARBA00022917"/>
    </source>
</evidence>
<feature type="domain" description="Tr-type G" evidence="12">
    <location>
        <begin position="50"/>
        <end position="243"/>
    </location>
</feature>
<evidence type="ECO:0000259" key="12">
    <source>
        <dbReference type="PROSITE" id="PS51722"/>
    </source>
</evidence>
<dbReference type="AlphaFoldDB" id="A0A6J8C2M2"/>
<dbReference type="SUPFAM" id="SSF52540">
    <property type="entry name" value="P-loop containing nucleoside triphosphate hydrolases"/>
    <property type="match status" value="1"/>
</dbReference>
<keyword evidence="14" id="KW-1185">Reference proteome</keyword>
<dbReference type="PRINTS" id="PR00315">
    <property type="entry name" value="ELONGATNFCT"/>
</dbReference>
<dbReference type="Pfam" id="PF03144">
    <property type="entry name" value="GTP_EFTU_D2"/>
    <property type="match status" value="1"/>
</dbReference>
<dbReference type="Pfam" id="PF03143">
    <property type="entry name" value="GTP_EFTU_D3"/>
    <property type="match status" value="1"/>
</dbReference>
<dbReference type="NCBIfam" id="TIGR00231">
    <property type="entry name" value="small_GTP"/>
    <property type="match status" value="1"/>
</dbReference>
<dbReference type="InterPro" id="IPR031157">
    <property type="entry name" value="G_TR_CS"/>
</dbReference>
<evidence type="ECO:0000256" key="11">
    <source>
        <dbReference type="ARBA" id="ARBA00023134"/>
    </source>
</evidence>
<proteinExistence type="inferred from homology"/>
<organism evidence="13 14">
    <name type="scientific">Mytilus coruscus</name>
    <name type="common">Sea mussel</name>
    <dbReference type="NCBI Taxonomy" id="42192"/>
    <lineage>
        <taxon>Eukaryota</taxon>
        <taxon>Metazoa</taxon>
        <taxon>Spiralia</taxon>
        <taxon>Lophotrochozoa</taxon>
        <taxon>Mollusca</taxon>
        <taxon>Bivalvia</taxon>
        <taxon>Autobranchia</taxon>
        <taxon>Pteriomorphia</taxon>
        <taxon>Mytilida</taxon>
        <taxon>Mytiloidea</taxon>
        <taxon>Mytilidae</taxon>
        <taxon>Mytilinae</taxon>
        <taxon>Mytilus</taxon>
    </lineage>
</organism>
<evidence type="ECO:0000313" key="13">
    <source>
        <dbReference type="EMBL" id="CAC5389354.1"/>
    </source>
</evidence>
<dbReference type="GO" id="GO:0070125">
    <property type="term" value="P:mitochondrial translational elongation"/>
    <property type="evidence" value="ECO:0007669"/>
    <property type="project" value="TreeGrafter"/>
</dbReference>
<dbReference type="PANTHER" id="PTHR43721">
    <property type="entry name" value="ELONGATION FACTOR TU-RELATED"/>
    <property type="match status" value="1"/>
</dbReference>
<dbReference type="GO" id="GO:0005525">
    <property type="term" value="F:GTP binding"/>
    <property type="evidence" value="ECO:0007669"/>
    <property type="project" value="UniProtKB-KW"/>
</dbReference>
<evidence type="ECO:0000256" key="3">
    <source>
        <dbReference type="ARBA" id="ARBA00011986"/>
    </source>
</evidence>
<dbReference type="InterPro" id="IPR004160">
    <property type="entry name" value="Transl_elong_EFTu/EF1A_C"/>
</dbReference>
<dbReference type="InterPro" id="IPR041709">
    <property type="entry name" value="EF-Tu_GTP-bd"/>
</dbReference>
<keyword evidence="5" id="KW-0479">Metal-binding</keyword>
<dbReference type="EMBL" id="CACVKT020004328">
    <property type="protein sequence ID" value="CAC5389354.1"/>
    <property type="molecule type" value="Genomic_DNA"/>
</dbReference>